<dbReference type="InterPro" id="IPR018314">
    <property type="entry name" value="RsmB/NOL1/NOP2-like_CS"/>
</dbReference>
<dbReference type="PROSITE" id="PS51686">
    <property type="entry name" value="SAM_MT_RSMB_NOP"/>
    <property type="match status" value="1"/>
</dbReference>
<reference evidence="17" key="1">
    <citation type="submission" date="2018-04" db="EMBL/GenBank/DDBJ databases">
        <authorList>
            <person name="Watanabe M."/>
            <person name="Kojima H."/>
        </authorList>
    </citation>
    <scope>NUCLEOTIDE SEQUENCE [LARGE SCALE GENOMIC DNA]</scope>
    <source>
        <strain evidence="17">Dysh456</strain>
    </source>
</reference>
<keyword evidence="17" id="KW-1185">Reference proteome</keyword>
<dbReference type="PANTHER" id="PTHR22807">
    <property type="entry name" value="NOP2 YEAST -RELATED NOL1/NOP2/FMU SUN DOMAIN-CONTAINING"/>
    <property type="match status" value="1"/>
</dbReference>
<feature type="binding site" evidence="14">
    <location>
        <position position="368"/>
    </location>
    <ligand>
        <name>S-adenosyl-L-methionine</name>
        <dbReference type="ChEBI" id="CHEBI:59789"/>
    </ligand>
</feature>
<evidence type="ECO:0000259" key="15">
    <source>
        <dbReference type="PROSITE" id="PS51686"/>
    </source>
</evidence>
<comment type="similarity">
    <text evidence="3 14">Belongs to the class I-like SAM-binding methyltransferase superfamily. RsmB/NOP family.</text>
</comment>
<dbReference type="InterPro" id="IPR049560">
    <property type="entry name" value="MeTrfase_RsmB-F_NOP2_cat"/>
</dbReference>
<dbReference type="GO" id="GO:0003723">
    <property type="term" value="F:RNA binding"/>
    <property type="evidence" value="ECO:0007669"/>
    <property type="project" value="UniProtKB-UniRule"/>
</dbReference>
<dbReference type="GO" id="GO:0070475">
    <property type="term" value="P:rRNA base methylation"/>
    <property type="evidence" value="ECO:0007669"/>
    <property type="project" value="TreeGrafter"/>
</dbReference>
<dbReference type="Gene3D" id="3.40.50.150">
    <property type="entry name" value="Vaccinia Virus protein VP39"/>
    <property type="match status" value="1"/>
</dbReference>
<feature type="binding site" evidence="14">
    <location>
        <position position="349"/>
    </location>
    <ligand>
        <name>S-adenosyl-L-methionine</name>
        <dbReference type="ChEBI" id="CHEBI:59789"/>
    </ligand>
</feature>
<comment type="function">
    <text evidence="1">Specifically methylates the cytosine at position 967 (m5C967) of 16S rRNA.</text>
</comment>
<dbReference type="Proteomes" id="UP000270530">
    <property type="component" value="Chromosome"/>
</dbReference>
<evidence type="ECO:0000256" key="7">
    <source>
        <dbReference type="ARBA" id="ARBA00022603"/>
    </source>
</evidence>
<accession>A0A2Z6E1K3</accession>
<feature type="active site" description="Nucleophile" evidence="14">
    <location>
        <position position="421"/>
    </location>
</feature>
<name>A0A2Z6E1K3_9GAMM</name>
<organism evidence="16 17">
    <name type="scientific">Aerosticca soli</name>
    <dbReference type="NCBI Taxonomy" id="2010829"/>
    <lineage>
        <taxon>Bacteria</taxon>
        <taxon>Pseudomonadati</taxon>
        <taxon>Pseudomonadota</taxon>
        <taxon>Gammaproteobacteria</taxon>
        <taxon>Lysobacterales</taxon>
        <taxon>Rhodanobacteraceae</taxon>
        <taxon>Aerosticca</taxon>
    </lineage>
</organism>
<gene>
    <name evidence="16" type="ORF">ALSL_0169</name>
</gene>
<comment type="subcellular location">
    <subcellularLocation>
        <location evidence="2">Cytoplasm</location>
    </subcellularLocation>
</comment>
<dbReference type="GO" id="GO:0006355">
    <property type="term" value="P:regulation of DNA-templated transcription"/>
    <property type="evidence" value="ECO:0007669"/>
    <property type="project" value="InterPro"/>
</dbReference>
<evidence type="ECO:0000256" key="9">
    <source>
        <dbReference type="ARBA" id="ARBA00022691"/>
    </source>
</evidence>
<dbReference type="Gene3D" id="3.30.70.1170">
    <property type="entry name" value="Sun protein, domain 3"/>
    <property type="match status" value="1"/>
</dbReference>
<dbReference type="GO" id="GO:0005829">
    <property type="term" value="C:cytosol"/>
    <property type="evidence" value="ECO:0007669"/>
    <property type="project" value="TreeGrafter"/>
</dbReference>
<evidence type="ECO:0000256" key="14">
    <source>
        <dbReference type="PROSITE-ProRule" id="PRU01023"/>
    </source>
</evidence>
<sequence>MPGAEPPPPWADGFSAFQVDGDFSGSFHARIHPPALLRHSPRTMAQSGMTDTRALAARALAEVALAGASLREVSARAMPALADSRDRALLMALLSEGARWWLRFDAALDRLLTQPLRRREPAVHALLVLGLVQLDVLRLDAYAAVAATVEAVRALGRPHLAGLVNAVLRRWQREGDGLRAALDAVPATRHAHPAWLVEALVRDWPDAAERVLAADNAEPPLMLRVNRRRANRAAFIERLRMDGWTAEPHAWLADAVKLPHSTDVTRLPGFAEGLFAVQDGAAQVAADLLAVRDGERVLDACAAPGGKACHVLERADVALVALEADAVRARRIDQNLARLGLTAAVVVGDAGAPQDWWDGRPFDRILIDAPCSATGVLRRRPDVRLHRRASDLPALVATQRRILDALWPLLAPGGRLVYATCAVLRAENEGVVAPFLAAHADARARPFDLPTGQAAAVGWQILPGDDDLDGMYYAVLDKVP</sequence>
<evidence type="ECO:0000313" key="17">
    <source>
        <dbReference type="Proteomes" id="UP000270530"/>
    </source>
</evidence>
<evidence type="ECO:0000256" key="3">
    <source>
        <dbReference type="ARBA" id="ARBA00007494"/>
    </source>
</evidence>
<keyword evidence="10 14" id="KW-0694">RNA-binding</keyword>
<dbReference type="InterPro" id="IPR035926">
    <property type="entry name" value="NusB-like_sf"/>
</dbReference>
<dbReference type="SUPFAM" id="SSF53335">
    <property type="entry name" value="S-adenosyl-L-methionine-dependent methyltransferases"/>
    <property type="match status" value="1"/>
</dbReference>
<evidence type="ECO:0000313" key="16">
    <source>
        <dbReference type="EMBL" id="BBD78842.1"/>
    </source>
</evidence>
<dbReference type="EMBL" id="AP018560">
    <property type="protein sequence ID" value="BBD78842.1"/>
    <property type="molecule type" value="Genomic_DNA"/>
</dbReference>
<evidence type="ECO:0000256" key="12">
    <source>
        <dbReference type="ARBA" id="ARBA00031088"/>
    </source>
</evidence>
<keyword evidence="6" id="KW-0698">rRNA processing</keyword>
<dbReference type="SUPFAM" id="SSF48013">
    <property type="entry name" value="NusB-like"/>
    <property type="match status" value="1"/>
</dbReference>
<keyword evidence="9 14" id="KW-0949">S-adenosyl-L-methionine</keyword>
<evidence type="ECO:0000256" key="1">
    <source>
        <dbReference type="ARBA" id="ARBA00002724"/>
    </source>
</evidence>
<dbReference type="PRINTS" id="PR02008">
    <property type="entry name" value="RCMTFAMILY"/>
</dbReference>
<evidence type="ECO:0000256" key="8">
    <source>
        <dbReference type="ARBA" id="ARBA00022679"/>
    </source>
</evidence>
<dbReference type="InterPro" id="IPR006027">
    <property type="entry name" value="NusB_RsmB_TIM44"/>
</dbReference>
<feature type="binding site" evidence="14">
    <location>
        <begin position="301"/>
        <end position="307"/>
    </location>
    <ligand>
        <name>S-adenosyl-L-methionine</name>
        <dbReference type="ChEBI" id="CHEBI:59789"/>
    </ligand>
</feature>
<dbReference type="Pfam" id="PF01029">
    <property type="entry name" value="NusB"/>
    <property type="match status" value="1"/>
</dbReference>
<dbReference type="NCBIfam" id="NF008149">
    <property type="entry name" value="PRK10901.1"/>
    <property type="match status" value="1"/>
</dbReference>
<keyword evidence="7 14" id="KW-0489">Methyltransferase</keyword>
<dbReference type="InterPro" id="IPR054728">
    <property type="entry name" value="RsmB-like_ferredoxin"/>
</dbReference>
<evidence type="ECO:0000256" key="10">
    <source>
        <dbReference type="ARBA" id="ARBA00022884"/>
    </source>
</evidence>
<dbReference type="InterPro" id="IPR023267">
    <property type="entry name" value="RCMT"/>
</dbReference>
<dbReference type="KEGG" id="rbd:ALSL_0169"/>
<evidence type="ECO:0000256" key="11">
    <source>
        <dbReference type="ARBA" id="ARBA00030399"/>
    </source>
</evidence>
<dbReference type="Gene3D" id="1.10.940.10">
    <property type="entry name" value="NusB-like"/>
    <property type="match status" value="1"/>
</dbReference>
<dbReference type="GO" id="GO:0009383">
    <property type="term" value="F:rRNA (cytosine-C5-)-methyltransferase activity"/>
    <property type="evidence" value="ECO:0007669"/>
    <property type="project" value="TreeGrafter"/>
</dbReference>
<evidence type="ECO:0000256" key="5">
    <source>
        <dbReference type="ARBA" id="ARBA00022490"/>
    </source>
</evidence>
<dbReference type="InterPro" id="IPR004573">
    <property type="entry name" value="rRNA_ssu_MeTfrase_B"/>
</dbReference>
<comment type="catalytic activity">
    <reaction evidence="13">
        <text>cytidine(967) in 16S rRNA + S-adenosyl-L-methionine = 5-methylcytidine(967) in 16S rRNA + S-adenosyl-L-homocysteine + H(+)</text>
        <dbReference type="Rhea" id="RHEA:42748"/>
        <dbReference type="Rhea" id="RHEA-COMP:10219"/>
        <dbReference type="Rhea" id="RHEA-COMP:10220"/>
        <dbReference type="ChEBI" id="CHEBI:15378"/>
        <dbReference type="ChEBI" id="CHEBI:57856"/>
        <dbReference type="ChEBI" id="CHEBI:59789"/>
        <dbReference type="ChEBI" id="CHEBI:74483"/>
        <dbReference type="ChEBI" id="CHEBI:82748"/>
        <dbReference type="EC" id="2.1.1.176"/>
    </reaction>
</comment>
<reference evidence="17" key="2">
    <citation type="submission" date="2018-06" db="EMBL/GenBank/DDBJ databases">
        <title>Genome sequence of Rhodanobacteraceae bacterium strain Dysh456.</title>
        <authorList>
            <person name="Fukui M."/>
        </authorList>
    </citation>
    <scope>NUCLEOTIDE SEQUENCE [LARGE SCALE GENOMIC DNA]</scope>
    <source>
        <strain evidence="17">Dysh456</strain>
    </source>
</reference>
<evidence type="ECO:0000256" key="13">
    <source>
        <dbReference type="ARBA" id="ARBA00047283"/>
    </source>
</evidence>
<feature type="domain" description="SAM-dependent MTase RsmB/NOP-type" evidence="15">
    <location>
        <begin position="211"/>
        <end position="479"/>
    </location>
</feature>
<dbReference type="PANTHER" id="PTHR22807:SF61">
    <property type="entry name" value="NOL1_NOP2_SUN FAMILY PROTEIN _ ANTITERMINATION NUSB DOMAIN-CONTAINING PROTEIN"/>
    <property type="match status" value="1"/>
</dbReference>
<proteinExistence type="inferred from homology"/>
<dbReference type="Pfam" id="PF01189">
    <property type="entry name" value="Methyltr_RsmB-F"/>
    <property type="match status" value="1"/>
</dbReference>
<keyword evidence="5" id="KW-0963">Cytoplasm</keyword>
<dbReference type="InterPro" id="IPR029063">
    <property type="entry name" value="SAM-dependent_MTases_sf"/>
</dbReference>
<protein>
    <recommendedName>
        <fullName evidence="4">16S rRNA (cytosine(967)-C(5))-methyltransferase</fullName>
        <ecNumber evidence="4">2.1.1.176</ecNumber>
    </recommendedName>
    <alternativeName>
        <fullName evidence="11">16S rRNA m5C967 methyltransferase</fullName>
    </alternativeName>
    <alternativeName>
        <fullName evidence="12">rRNA (cytosine-C(5)-)-methyltransferase RsmB</fullName>
    </alternativeName>
</protein>
<dbReference type="AlphaFoldDB" id="A0A2Z6E1K3"/>
<evidence type="ECO:0000256" key="2">
    <source>
        <dbReference type="ARBA" id="ARBA00004496"/>
    </source>
</evidence>
<dbReference type="NCBIfam" id="TIGR00563">
    <property type="entry name" value="rsmB"/>
    <property type="match status" value="1"/>
</dbReference>
<dbReference type="FunFam" id="3.40.50.150:FF:000022">
    <property type="entry name" value="Ribosomal RNA small subunit methyltransferase B"/>
    <property type="match status" value="1"/>
</dbReference>
<feature type="binding site" evidence="14">
    <location>
        <position position="323"/>
    </location>
    <ligand>
        <name>S-adenosyl-L-methionine</name>
        <dbReference type="ChEBI" id="CHEBI:59789"/>
    </ligand>
</feature>
<evidence type="ECO:0000256" key="6">
    <source>
        <dbReference type="ARBA" id="ARBA00022552"/>
    </source>
</evidence>
<dbReference type="EC" id="2.1.1.176" evidence="4"/>
<dbReference type="PROSITE" id="PS01153">
    <property type="entry name" value="NOL1_NOP2_SUN"/>
    <property type="match status" value="1"/>
</dbReference>
<dbReference type="Pfam" id="PF22458">
    <property type="entry name" value="RsmF-B_ferredox"/>
    <property type="match status" value="1"/>
</dbReference>
<evidence type="ECO:0000256" key="4">
    <source>
        <dbReference type="ARBA" id="ARBA00012140"/>
    </source>
</evidence>
<dbReference type="InterPro" id="IPR001678">
    <property type="entry name" value="MeTrfase_RsmB-F_NOP2_dom"/>
</dbReference>
<dbReference type="CDD" id="cd02440">
    <property type="entry name" value="AdoMet_MTases"/>
    <property type="match status" value="1"/>
</dbReference>
<keyword evidence="8 14" id="KW-0808">Transferase</keyword>